<proteinExistence type="predicted"/>
<dbReference type="EMBL" id="QSCO01000005">
    <property type="protein sequence ID" value="RGY08342.1"/>
    <property type="molecule type" value="Genomic_DNA"/>
</dbReference>
<dbReference type="PANTHER" id="PTHR43245">
    <property type="entry name" value="BIFUNCTIONAL POLYMYXIN RESISTANCE PROTEIN ARNA"/>
    <property type="match status" value="1"/>
</dbReference>
<dbReference type="InterPro" id="IPR050177">
    <property type="entry name" value="Lipid_A_modif_metabolic_enz"/>
</dbReference>
<dbReference type="Gene3D" id="3.40.50.720">
    <property type="entry name" value="NAD(P)-binding Rossmann-like Domain"/>
    <property type="match status" value="1"/>
</dbReference>
<dbReference type="InterPro" id="IPR001509">
    <property type="entry name" value="Epimerase_deHydtase"/>
</dbReference>
<feature type="domain" description="NAD-dependent epimerase/dehydratase" evidence="1">
    <location>
        <begin position="3"/>
        <end position="221"/>
    </location>
</feature>
<evidence type="ECO:0000259" key="1">
    <source>
        <dbReference type="Pfam" id="PF01370"/>
    </source>
</evidence>
<organism evidence="2 3">
    <name type="scientific">Odoribacter splanchnicus</name>
    <dbReference type="NCBI Taxonomy" id="28118"/>
    <lineage>
        <taxon>Bacteria</taxon>
        <taxon>Pseudomonadati</taxon>
        <taxon>Bacteroidota</taxon>
        <taxon>Bacteroidia</taxon>
        <taxon>Bacteroidales</taxon>
        <taxon>Odoribacteraceae</taxon>
        <taxon>Odoribacter</taxon>
    </lineage>
</organism>
<dbReference type="InterPro" id="IPR036291">
    <property type="entry name" value="NAD(P)-bd_dom_sf"/>
</dbReference>
<reference evidence="2 3" key="1">
    <citation type="submission" date="2018-08" db="EMBL/GenBank/DDBJ databases">
        <title>A genome reference for cultivated species of the human gut microbiota.</title>
        <authorList>
            <person name="Zou Y."/>
            <person name="Xue W."/>
            <person name="Luo G."/>
        </authorList>
    </citation>
    <scope>NUCLEOTIDE SEQUENCE [LARGE SCALE GENOMIC DNA]</scope>
    <source>
        <strain evidence="2 3">OF03-11</strain>
    </source>
</reference>
<dbReference type="AlphaFoldDB" id="A0A413IEE8"/>
<name>A0A413IEE8_9BACT</name>
<protein>
    <submittedName>
        <fullName evidence="2">NAD-dependent epimerase/dehydratase family protein</fullName>
    </submittedName>
</protein>
<sequence>MEVLILGGTGAMGIHLIECLVAKGIFVTVTSRKDRDSAEYVTYVKGNAHDVNFLTTLLERKRWDVIVDFMVYSTEEFRDRVELLLKSTKQYIFLSSARVYADSKEAIMEDSSRLLDVSPDKKFLQTDEYPLSKAREENILFESAYKNWTIIRPYITFSEIRLQLGVFEKEDWLYRALHGRTIVFSNDIGEKYTTLTYAFDVVNAMVQLMGNDKAHGEVFHITSDKVYTWNEILAVYLDVLEEKLSYRPKLLMLEKSITFKFGHPQYSVLYDRYYNRVFDNQKIKRFIETDAFYDVKTGIRNCLQNFLVHPVFRGISWYLEALNDRVSGCRTPLHEIPSFYHKIGYMLVYAFPGYYKYIVKISRYGKLLFK</sequence>
<evidence type="ECO:0000313" key="3">
    <source>
        <dbReference type="Proteomes" id="UP000284434"/>
    </source>
</evidence>
<gene>
    <name evidence="2" type="ORF">DXA53_04695</name>
</gene>
<comment type="caution">
    <text evidence="2">The sequence shown here is derived from an EMBL/GenBank/DDBJ whole genome shotgun (WGS) entry which is preliminary data.</text>
</comment>
<dbReference type="Pfam" id="PF01370">
    <property type="entry name" value="Epimerase"/>
    <property type="match status" value="1"/>
</dbReference>
<evidence type="ECO:0000313" key="2">
    <source>
        <dbReference type="EMBL" id="RGY08342.1"/>
    </source>
</evidence>
<dbReference type="SUPFAM" id="SSF51735">
    <property type="entry name" value="NAD(P)-binding Rossmann-fold domains"/>
    <property type="match status" value="1"/>
</dbReference>
<accession>A0A413IEE8</accession>
<dbReference type="Proteomes" id="UP000284434">
    <property type="component" value="Unassembled WGS sequence"/>
</dbReference>